<dbReference type="Gene3D" id="2.120.10.30">
    <property type="entry name" value="TolB, C-terminal domain"/>
    <property type="match status" value="1"/>
</dbReference>
<dbReference type="PANTHER" id="PTHR19328:SF75">
    <property type="entry name" value="ALDOSE SUGAR DEHYDROGENASE YLII"/>
    <property type="match status" value="1"/>
</dbReference>
<evidence type="ECO:0000313" key="2">
    <source>
        <dbReference type="EMBL" id="MFC3637456.1"/>
    </source>
</evidence>
<feature type="domain" description="Glucose/Sorbosone dehydrogenase" evidence="1">
    <location>
        <begin position="111"/>
        <end position="440"/>
    </location>
</feature>
<dbReference type="InterPro" id="IPR011042">
    <property type="entry name" value="6-blade_b-propeller_TolB-like"/>
</dbReference>
<gene>
    <name evidence="2" type="ORF">ACFONL_08670</name>
</gene>
<name>A0ABV7UFJ7_9HYPH</name>
<organism evidence="2 3">
    <name type="scientific">Camelimonas fluminis</name>
    <dbReference type="NCBI Taxonomy" id="1576911"/>
    <lineage>
        <taxon>Bacteria</taxon>
        <taxon>Pseudomonadati</taxon>
        <taxon>Pseudomonadota</taxon>
        <taxon>Alphaproteobacteria</taxon>
        <taxon>Hyphomicrobiales</taxon>
        <taxon>Chelatococcaceae</taxon>
        <taxon>Camelimonas</taxon>
    </lineage>
</organism>
<keyword evidence="2" id="KW-0560">Oxidoreductase</keyword>
<dbReference type="EC" id="1.1.5.-" evidence="2"/>
<proteinExistence type="predicted"/>
<evidence type="ECO:0000259" key="1">
    <source>
        <dbReference type="Pfam" id="PF07995"/>
    </source>
</evidence>
<comment type="caution">
    <text evidence="2">The sequence shown here is derived from an EMBL/GenBank/DDBJ whole genome shotgun (WGS) entry which is preliminary data.</text>
</comment>
<reference evidence="3" key="1">
    <citation type="journal article" date="2019" name="Int. J. Syst. Evol. Microbiol.">
        <title>The Global Catalogue of Microorganisms (GCM) 10K type strain sequencing project: providing services to taxonomists for standard genome sequencing and annotation.</title>
        <authorList>
            <consortium name="The Broad Institute Genomics Platform"/>
            <consortium name="The Broad Institute Genome Sequencing Center for Infectious Disease"/>
            <person name="Wu L."/>
            <person name="Ma J."/>
        </authorList>
    </citation>
    <scope>NUCLEOTIDE SEQUENCE [LARGE SCALE GENOMIC DNA]</scope>
    <source>
        <strain evidence="3">KCTC 42282</strain>
    </source>
</reference>
<dbReference type="SUPFAM" id="SSF50952">
    <property type="entry name" value="Soluble quinoprotein glucose dehydrogenase"/>
    <property type="match status" value="1"/>
</dbReference>
<dbReference type="RefSeq" id="WP_244643071.1">
    <property type="nucleotide sequence ID" value="NZ_BNCG01000008.1"/>
</dbReference>
<dbReference type="EMBL" id="JBHRYC010000038">
    <property type="protein sequence ID" value="MFC3637456.1"/>
    <property type="molecule type" value="Genomic_DNA"/>
</dbReference>
<evidence type="ECO:0000313" key="3">
    <source>
        <dbReference type="Proteomes" id="UP001595704"/>
    </source>
</evidence>
<dbReference type="InterPro" id="IPR011041">
    <property type="entry name" value="Quinoprot_gluc/sorb_DH_b-prop"/>
</dbReference>
<dbReference type="GO" id="GO:0016491">
    <property type="term" value="F:oxidoreductase activity"/>
    <property type="evidence" value="ECO:0007669"/>
    <property type="project" value="UniProtKB-KW"/>
</dbReference>
<dbReference type="Pfam" id="PF07995">
    <property type="entry name" value="GSDH"/>
    <property type="match status" value="1"/>
</dbReference>
<accession>A0ABV7UFJ7</accession>
<sequence length="445" mass="47829">MRRNLQKALWGSIPASPPWATRGRRAVAARAVMLAAAMTGCSLFHVGPAQAQDGGAASQIWDLASRRGASRDFNAAPPNARGQKPALPNQTRAPVILDDVRLQTRVIATGLEHPWGMAELPDGRWLVTERPGRLRIVGADGGVSQPVKGLPAVDARGQGGLLDVAVRDDFAKSRKVWWSFAEPRGDGASATAVATGVLSPDGAAMSDVRVIFRQEPPWKSTLHFGSRLAFAPDGALFVTTGERSYNEPRKLAQDVTTLLGKVVRLDPEGGPARGNPQIPGGRPEIWSWGHRNLQSAAIGPDGALWTVEHGPRGGDELNRPQAGRNYGWPVITYGVEYSGQKVGEGRTRQEGMEQPVYYWDPVIAPSGLAFYDGKLFPTWRGSALVGALRDESLVRLTMAEGKVTGEARYLKGIGRVRDVRVGRDGAIMLLTDASDGELIRVTPAP</sequence>
<dbReference type="InterPro" id="IPR012938">
    <property type="entry name" value="Glc/Sorbosone_DH"/>
</dbReference>
<protein>
    <submittedName>
        <fullName evidence="2">PQQ-dependent sugar dehydrogenase</fullName>
        <ecNumber evidence="2">1.1.5.-</ecNumber>
    </submittedName>
</protein>
<keyword evidence="3" id="KW-1185">Reference proteome</keyword>
<dbReference type="PANTHER" id="PTHR19328">
    <property type="entry name" value="HEDGEHOG-INTERACTING PROTEIN"/>
    <property type="match status" value="1"/>
</dbReference>
<dbReference type="Proteomes" id="UP001595704">
    <property type="component" value="Unassembled WGS sequence"/>
</dbReference>